<reference evidence="2" key="1">
    <citation type="journal article" date="2009" name="Genome Res.">
        <title>Comparative genomic analyses of the human fungal pathogens Coccidioides and their relatives.</title>
        <authorList>
            <person name="Sharpton T.J."/>
            <person name="Stajich J.E."/>
            <person name="Rounsley S.D."/>
            <person name="Gardner M.J."/>
            <person name="Wortman J.R."/>
            <person name="Jordar V.S."/>
            <person name="Maiti R."/>
            <person name="Kodira C.D."/>
            <person name="Neafsey D.E."/>
            <person name="Zeng Q."/>
            <person name="Hung C.-Y."/>
            <person name="McMahan C."/>
            <person name="Muszewska A."/>
            <person name="Grynberg M."/>
            <person name="Mandel M.A."/>
            <person name="Kellner E.M."/>
            <person name="Barker B.M."/>
            <person name="Galgiani J.N."/>
            <person name="Orbach M.J."/>
            <person name="Kirkland T.N."/>
            <person name="Cole G.T."/>
            <person name="Henn M.R."/>
            <person name="Birren B.W."/>
            <person name="Taylor J.W."/>
        </authorList>
    </citation>
    <scope>NUCLEOTIDE SEQUENCE [LARGE SCALE GENOMIC DNA]</scope>
    <source>
        <strain evidence="2">RS</strain>
    </source>
</reference>
<dbReference type="GeneID" id="4564923"/>
<sequence length="158" mass="17887">MNGPKHTLRNQLESQQQYPFSHNMINQIRFESRNTTWLAHLDCWGSDKSPSTEDSFHSSRRERIDLLTGGMAQRPLHPSFGRELRPIDGQAKSSVWWSRTVRNELASGGRIIPAAWRDPGILGIFEAEGDGTAIKARWLSNLIRVQSQPADSKTYSAN</sequence>
<name>A0A0E1RXF0_COCIM</name>
<dbReference type="VEuPathDB" id="FungiDB:CIMG_04869"/>
<keyword evidence="2" id="KW-1185">Reference proteome</keyword>
<dbReference type="AlphaFoldDB" id="A0A0E1RXF0"/>
<dbReference type="RefSeq" id="XP_001245428.2">
    <property type="nucleotide sequence ID" value="XM_001245427.2"/>
</dbReference>
<evidence type="ECO:0000313" key="1">
    <source>
        <dbReference type="EMBL" id="EAS33845.2"/>
    </source>
</evidence>
<evidence type="ECO:0000313" key="2">
    <source>
        <dbReference type="Proteomes" id="UP000001261"/>
    </source>
</evidence>
<dbReference type="Proteomes" id="UP000001261">
    <property type="component" value="Unassembled WGS sequence"/>
</dbReference>
<reference evidence="2" key="2">
    <citation type="journal article" date="2010" name="Genome Res.">
        <title>Population genomic sequencing of Coccidioides fungi reveals recent hybridization and transposon control.</title>
        <authorList>
            <person name="Neafsey D.E."/>
            <person name="Barker B.M."/>
            <person name="Sharpton T.J."/>
            <person name="Stajich J.E."/>
            <person name="Park D.J."/>
            <person name="Whiston E."/>
            <person name="Hung C.-Y."/>
            <person name="McMahan C."/>
            <person name="White J."/>
            <person name="Sykes S."/>
            <person name="Heiman D."/>
            <person name="Young S."/>
            <person name="Zeng Q."/>
            <person name="Abouelleil A."/>
            <person name="Aftuck L."/>
            <person name="Bessette D."/>
            <person name="Brown A."/>
            <person name="FitzGerald M."/>
            <person name="Lui A."/>
            <person name="Macdonald J.P."/>
            <person name="Priest M."/>
            <person name="Orbach M.J."/>
            <person name="Galgiani J.N."/>
            <person name="Kirkland T.N."/>
            <person name="Cole G.T."/>
            <person name="Birren B.W."/>
            <person name="Henn M.R."/>
            <person name="Taylor J.W."/>
            <person name="Rounsley S.D."/>
        </authorList>
    </citation>
    <scope>GENOME REANNOTATION</scope>
    <source>
        <strain evidence="2">RS</strain>
    </source>
</reference>
<proteinExistence type="predicted"/>
<dbReference type="EMBL" id="GG704914">
    <property type="protein sequence ID" value="EAS33845.2"/>
    <property type="molecule type" value="Genomic_DNA"/>
</dbReference>
<dbReference type="InParanoid" id="A0A0E1RXF0"/>
<dbReference type="KEGG" id="cim:CIMG_04869"/>
<gene>
    <name evidence="1" type="ORF">CIMG_04869</name>
</gene>
<organism evidence="1 2">
    <name type="scientific">Coccidioides immitis (strain RS)</name>
    <name type="common">Valley fever fungus</name>
    <dbReference type="NCBI Taxonomy" id="246410"/>
    <lineage>
        <taxon>Eukaryota</taxon>
        <taxon>Fungi</taxon>
        <taxon>Dikarya</taxon>
        <taxon>Ascomycota</taxon>
        <taxon>Pezizomycotina</taxon>
        <taxon>Eurotiomycetes</taxon>
        <taxon>Eurotiomycetidae</taxon>
        <taxon>Onygenales</taxon>
        <taxon>Onygenaceae</taxon>
        <taxon>Coccidioides</taxon>
    </lineage>
</organism>
<protein>
    <submittedName>
        <fullName evidence="1">Uncharacterized protein</fullName>
    </submittedName>
</protein>
<accession>A0A0E1RXF0</accession>